<dbReference type="NCBIfam" id="NF045644">
    <property type="entry name" value="TransRegBhcR"/>
    <property type="match status" value="1"/>
</dbReference>
<dbReference type="Pfam" id="PF01614">
    <property type="entry name" value="IclR_C"/>
    <property type="match status" value="1"/>
</dbReference>
<dbReference type="InterPro" id="IPR050707">
    <property type="entry name" value="HTH_MetabolicPath_Reg"/>
</dbReference>
<feature type="domain" description="IclR-ED" evidence="6">
    <location>
        <begin position="86"/>
        <end position="269"/>
    </location>
</feature>
<evidence type="ECO:0000256" key="3">
    <source>
        <dbReference type="ARBA" id="ARBA00023163"/>
    </source>
</evidence>
<dbReference type="InterPro" id="IPR014757">
    <property type="entry name" value="Tscrpt_reg_IclR_C"/>
</dbReference>
<dbReference type="PANTHER" id="PTHR30136">
    <property type="entry name" value="HELIX-TURN-HELIX TRANSCRIPTIONAL REGULATOR, ICLR FAMILY"/>
    <property type="match status" value="1"/>
</dbReference>
<feature type="domain" description="HTH iclR-type" evidence="5">
    <location>
        <begin position="24"/>
        <end position="85"/>
    </location>
</feature>
<evidence type="ECO:0000313" key="8">
    <source>
        <dbReference type="Proteomes" id="UP001055108"/>
    </source>
</evidence>
<dbReference type="InterPro" id="IPR005471">
    <property type="entry name" value="Tscrpt_reg_IclR_N"/>
</dbReference>
<dbReference type="EMBL" id="BPQM01000049">
    <property type="protein sequence ID" value="GJD78998.1"/>
    <property type="molecule type" value="Genomic_DNA"/>
</dbReference>
<keyword evidence="8" id="KW-1185">Reference proteome</keyword>
<proteinExistence type="predicted"/>
<dbReference type="InterPro" id="IPR036388">
    <property type="entry name" value="WH-like_DNA-bd_sf"/>
</dbReference>
<dbReference type="SUPFAM" id="SSF55781">
    <property type="entry name" value="GAF domain-like"/>
    <property type="match status" value="1"/>
</dbReference>
<dbReference type="PROSITE" id="PS51077">
    <property type="entry name" value="HTH_ICLR"/>
    <property type="match status" value="1"/>
</dbReference>
<accession>A0AA37HNL1</accession>
<dbReference type="InterPro" id="IPR029016">
    <property type="entry name" value="GAF-like_dom_sf"/>
</dbReference>
<dbReference type="GO" id="GO:0045892">
    <property type="term" value="P:negative regulation of DNA-templated transcription"/>
    <property type="evidence" value="ECO:0007669"/>
    <property type="project" value="TreeGrafter"/>
</dbReference>
<evidence type="ECO:0000259" key="5">
    <source>
        <dbReference type="PROSITE" id="PS51077"/>
    </source>
</evidence>
<sequence length="269" mass="29869">MQMQKQLRRRGRPKGSGAQQPSGIQALDRALDVLEALAAHDGMTLTQLADHLDQSAATMHRVLATLEGRRYVEIDPKRQEWLIGPEAFRLGSSFMRSSGIFERSRPIMRDLMLQTGETSNLGIEQDEEIIFISQVETHETIRAFFPPGTKSPLHASGIGKAMLSSFDDQRIEQFIRKAEFKNYTEKTICSAEQLRDAIAESRRLGYSLDDEERTTGMRCVAACILNVYGEAIAGISVSGPTSRMQSSKVHEIGQLVSSAARELSKRLGA</sequence>
<protein>
    <submittedName>
        <fullName evidence="7">Transcriptional repressor IclR</fullName>
    </submittedName>
</protein>
<dbReference type="SMART" id="SM00346">
    <property type="entry name" value="HTH_ICLR"/>
    <property type="match status" value="1"/>
</dbReference>
<dbReference type="GO" id="GO:0003700">
    <property type="term" value="F:DNA-binding transcription factor activity"/>
    <property type="evidence" value="ECO:0007669"/>
    <property type="project" value="TreeGrafter"/>
</dbReference>
<comment type="caution">
    <text evidence="7">The sequence shown here is derived from an EMBL/GenBank/DDBJ whole genome shotgun (WGS) entry which is preliminary data.</text>
</comment>
<keyword evidence="3" id="KW-0804">Transcription</keyword>
<name>A0AA37HNL1_9HYPH</name>
<dbReference type="InterPro" id="IPR054844">
    <property type="entry name" value="TransRegBhcR"/>
</dbReference>
<organism evidence="7 8">
    <name type="scientific">Methylobacterium gregans</name>
    <dbReference type="NCBI Taxonomy" id="374424"/>
    <lineage>
        <taxon>Bacteria</taxon>
        <taxon>Pseudomonadati</taxon>
        <taxon>Pseudomonadota</taxon>
        <taxon>Alphaproteobacteria</taxon>
        <taxon>Hyphomicrobiales</taxon>
        <taxon>Methylobacteriaceae</taxon>
        <taxon>Methylobacterium</taxon>
    </lineage>
</organism>
<dbReference type="PROSITE" id="PS51078">
    <property type="entry name" value="ICLR_ED"/>
    <property type="match status" value="1"/>
</dbReference>
<dbReference type="Gene3D" id="3.30.450.40">
    <property type="match status" value="1"/>
</dbReference>
<evidence type="ECO:0000256" key="2">
    <source>
        <dbReference type="ARBA" id="ARBA00023125"/>
    </source>
</evidence>
<evidence type="ECO:0000313" key="7">
    <source>
        <dbReference type="EMBL" id="GJD78998.1"/>
    </source>
</evidence>
<dbReference type="AlphaFoldDB" id="A0AA37HNL1"/>
<dbReference type="InterPro" id="IPR036390">
    <property type="entry name" value="WH_DNA-bd_sf"/>
</dbReference>
<evidence type="ECO:0000259" key="6">
    <source>
        <dbReference type="PROSITE" id="PS51078"/>
    </source>
</evidence>
<dbReference type="Proteomes" id="UP001055108">
    <property type="component" value="Unassembled WGS sequence"/>
</dbReference>
<dbReference type="SUPFAM" id="SSF46785">
    <property type="entry name" value="Winged helix' DNA-binding domain"/>
    <property type="match status" value="1"/>
</dbReference>
<dbReference type="PANTHER" id="PTHR30136:SF24">
    <property type="entry name" value="HTH-TYPE TRANSCRIPTIONAL REPRESSOR ALLR"/>
    <property type="match status" value="1"/>
</dbReference>
<gene>
    <name evidence="7" type="primary">iclR</name>
    <name evidence="7" type="ORF">NBEOAGPD_2218</name>
</gene>
<dbReference type="Pfam" id="PF09339">
    <property type="entry name" value="HTH_IclR"/>
    <property type="match status" value="1"/>
</dbReference>
<dbReference type="GO" id="GO:0003677">
    <property type="term" value="F:DNA binding"/>
    <property type="evidence" value="ECO:0007669"/>
    <property type="project" value="UniProtKB-KW"/>
</dbReference>
<feature type="compositionally biased region" description="Basic residues" evidence="4">
    <location>
        <begin position="1"/>
        <end position="13"/>
    </location>
</feature>
<evidence type="ECO:0000256" key="4">
    <source>
        <dbReference type="SAM" id="MobiDB-lite"/>
    </source>
</evidence>
<keyword evidence="1" id="KW-0805">Transcription regulation</keyword>
<reference evidence="7" key="1">
    <citation type="journal article" date="2016" name="Front. Microbiol.">
        <title>Genome Sequence of the Piezophilic, Mesophilic Sulfate-Reducing Bacterium Desulfovibrio indicus J2T.</title>
        <authorList>
            <person name="Cao J."/>
            <person name="Maignien L."/>
            <person name="Shao Z."/>
            <person name="Alain K."/>
            <person name="Jebbar M."/>
        </authorList>
    </citation>
    <scope>NUCLEOTIDE SEQUENCE</scope>
    <source>
        <strain evidence="7">NBRC 103626</strain>
    </source>
</reference>
<dbReference type="Gene3D" id="1.10.10.10">
    <property type="entry name" value="Winged helix-like DNA-binding domain superfamily/Winged helix DNA-binding domain"/>
    <property type="match status" value="1"/>
</dbReference>
<evidence type="ECO:0000256" key="1">
    <source>
        <dbReference type="ARBA" id="ARBA00023015"/>
    </source>
</evidence>
<feature type="region of interest" description="Disordered" evidence="4">
    <location>
        <begin position="1"/>
        <end position="23"/>
    </location>
</feature>
<keyword evidence="2" id="KW-0238">DNA-binding</keyword>
<reference evidence="7" key="2">
    <citation type="submission" date="2021-08" db="EMBL/GenBank/DDBJ databases">
        <authorList>
            <person name="Tani A."/>
            <person name="Ola A."/>
            <person name="Ogura Y."/>
            <person name="Katsura K."/>
            <person name="Hayashi T."/>
        </authorList>
    </citation>
    <scope>NUCLEOTIDE SEQUENCE</scope>
    <source>
        <strain evidence="7">NBRC 103626</strain>
    </source>
</reference>